<proteinExistence type="inferred from homology"/>
<dbReference type="InterPro" id="IPR023512">
    <property type="entry name" value="Deaminase_MtaD/DadD"/>
</dbReference>
<evidence type="ECO:0000256" key="1">
    <source>
        <dbReference type="ARBA" id="ARBA00022723"/>
    </source>
</evidence>
<comment type="function">
    <text evidence="4">Catalyzes the deamination of three SAM-derived enzymatic products, namely 5'-deoxyadenosine, S-adenosyl-L-homocysteine, and 5'-methylthioadenosine, to produce the inosine analogs. Can also deaminate adenosine. The preferred substrate for this enzyme is 5'-deoxyadenosine, but all these substrates are efficiently deaminated. Likely functions in a S-adenosyl-L-methionine (SAM) recycling pathway from S-adenosyl-L-homocysteine (SAH) produced from SAM-dependent methylation reactions. May also be involved in the recycling of 5'-deoxyadenosine, whereupon the 5'-deoxyribose moiety of 5'-deoxyinosine is further metabolized to deoxyhexoses used for the biosynthesis of aromatic amino acids in methanogens.</text>
</comment>
<dbReference type="AlphaFoldDB" id="A0A9E4ZEL9"/>
<dbReference type="EC" id="3.5.4.31" evidence="4"/>
<evidence type="ECO:0000256" key="3">
    <source>
        <dbReference type="ARBA" id="ARBA00022833"/>
    </source>
</evidence>
<reference evidence="6" key="2">
    <citation type="submission" date="2021-04" db="EMBL/GenBank/DDBJ databases">
        <authorList>
            <person name="Dong X."/>
        </authorList>
    </citation>
    <scope>NUCLEOTIDE SEQUENCE</scope>
    <source>
        <strain evidence="6">LLY</strain>
    </source>
</reference>
<comment type="cofactor">
    <cofactor evidence="4">
        <name>Zn(2+)</name>
        <dbReference type="ChEBI" id="CHEBI:29105"/>
    </cofactor>
    <text evidence="4">Binds 1 zinc ion per subunit.</text>
</comment>
<evidence type="ECO:0000313" key="7">
    <source>
        <dbReference type="Proteomes" id="UP001056766"/>
    </source>
</evidence>
<dbReference type="GO" id="GO:0046872">
    <property type="term" value="F:metal ion binding"/>
    <property type="evidence" value="ECO:0007669"/>
    <property type="project" value="UniProtKB-KW"/>
</dbReference>
<dbReference type="EC" id="3.5.4.41" evidence="4"/>
<feature type="binding site" evidence="4">
    <location>
        <position position="211"/>
    </location>
    <ligand>
        <name>Zn(2+)</name>
        <dbReference type="ChEBI" id="CHEBI:29105"/>
    </ligand>
</feature>
<dbReference type="CDD" id="cd01298">
    <property type="entry name" value="ATZ_TRZ_like"/>
    <property type="match status" value="1"/>
</dbReference>
<gene>
    <name evidence="4" type="primary">dadD</name>
    <name evidence="6" type="ORF">KDK67_05675</name>
</gene>
<keyword evidence="7" id="KW-1185">Reference proteome</keyword>
<dbReference type="Gene3D" id="3.20.20.140">
    <property type="entry name" value="Metal-dependent hydrolases"/>
    <property type="match status" value="1"/>
</dbReference>
<comment type="caution">
    <text evidence="6">The sequence shown here is derived from an EMBL/GenBank/DDBJ whole genome shotgun (WGS) entry which is preliminary data.</text>
</comment>
<keyword evidence="3 4" id="KW-0862">Zinc</keyword>
<sequence length="434" mass="46731">MADIIIKNGNVLTMDPELGDLKNGVVVIDDGSIVEVAESTEATADTVIDARGGVVMPGFVNTHTHAGMTLFRGYADDLPLASWLQDHIWPAEAELTASDVVAGTNLACLEMIKSGTVAFADMYFFMEEVGKVVESSGLRAALSYGMIELGDAEKGKNELKKGKGFVNEWNGKADGRISAMYGPHAPNTCSKDFLIKVKEQAVADNAKIHIHVLETEAELNQMKEQYGMCSVNMLDSIDFFGPDVLAAHCVWLSDGDMDILANNNVNISHNPVSNMKLASGVAPVTKLLDRDANVCLGTDGCASNNNLDMFDEMKTATLLQKVDTMDPTALPARKVLEMATINGAKALDIKGGMLRKGYNADVIIVDMNRSHLTPLFDVPSQLVYSAGGSDVRTSIVNGKVLMDDHKVLCMDEQKIIDDAKEAASDLVSRVDAKN</sequence>
<dbReference type="HAMAP" id="MF_01281">
    <property type="entry name" value="MTA_SAH_deamin"/>
    <property type="match status" value="1"/>
</dbReference>
<comment type="miscellaneous">
    <text evidence="4">SAH is a product of SAM methyltransferases and is known to be a feedback inhibitor of these enzymes. As a result of this inhibition, organisms have evolved efficient enzymes to metabolize SAH via different pathways. The pathway found in methanogens differs from the canonical pathway, it uses the deamination of S-adenosyl-L-homocysteine to form S-inosyl-L-homocysteine for the regeneration of SAM from S-adenosyl-L-homocysteine. 5'-deoxyadenosine is a radical SAM enzyme reaction product which strongly inhibits radical SAM enzymes. A pathway for removing this product must be present in methanogens where the MTA/SAH nucleosidase which normally metabolizes this compound is absent.</text>
</comment>
<dbReference type="GO" id="GO:0006556">
    <property type="term" value="P:S-adenosylmethionine biosynthetic process"/>
    <property type="evidence" value="ECO:0007669"/>
    <property type="project" value="UniProtKB-UniRule"/>
</dbReference>
<dbReference type="GO" id="GO:0090614">
    <property type="term" value="F:5'-methylthioadenosine deaminase activity"/>
    <property type="evidence" value="ECO:0007669"/>
    <property type="project" value="UniProtKB-EC"/>
</dbReference>
<dbReference type="RefSeq" id="WP_250867875.1">
    <property type="nucleotide sequence ID" value="NZ_JAGSOI010000016.1"/>
</dbReference>
<accession>A0A9E4ZEL9</accession>
<feature type="binding site" evidence="4">
    <location>
        <position position="92"/>
    </location>
    <ligand>
        <name>substrate</name>
    </ligand>
</feature>
<organism evidence="6 7">
    <name type="scientific">Methanococcoides seepicolus</name>
    <dbReference type="NCBI Taxonomy" id="2828780"/>
    <lineage>
        <taxon>Archaea</taxon>
        <taxon>Methanobacteriati</taxon>
        <taxon>Methanobacteriota</taxon>
        <taxon>Stenosarchaea group</taxon>
        <taxon>Methanomicrobia</taxon>
        <taxon>Methanosarcinales</taxon>
        <taxon>Methanosarcinaceae</taxon>
        <taxon>Methanococcoides</taxon>
    </lineage>
</organism>
<dbReference type="Pfam" id="PF01979">
    <property type="entry name" value="Amidohydro_1"/>
    <property type="match status" value="1"/>
</dbReference>
<dbReference type="InterPro" id="IPR050287">
    <property type="entry name" value="MTA/SAH_deaminase"/>
</dbReference>
<comment type="catalytic activity">
    <reaction evidence="4">
        <text>S-methyl-5'-thioadenosine + H2O + H(+) = S-methyl-5'-thioinosine + NH4(+)</text>
        <dbReference type="Rhea" id="RHEA:25025"/>
        <dbReference type="ChEBI" id="CHEBI:15377"/>
        <dbReference type="ChEBI" id="CHEBI:15378"/>
        <dbReference type="ChEBI" id="CHEBI:17509"/>
        <dbReference type="ChEBI" id="CHEBI:28938"/>
        <dbReference type="ChEBI" id="CHEBI:48595"/>
        <dbReference type="EC" id="3.5.4.31"/>
    </reaction>
</comment>
<feature type="binding site" evidence="4">
    <location>
        <position position="299"/>
    </location>
    <ligand>
        <name>substrate</name>
    </ligand>
</feature>
<feature type="binding site" evidence="4">
    <location>
        <position position="184"/>
    </location>
    <ligand>
        <name>substrate</name>
    </ligand>
</feature>
<evidence type="ECO:0000313" key="6">
    <source>
        <dbReference type="EMBL" id="MCM1986490.1"/>
    </source>
</evidence>
<comment type="catalytic activity">
    <reaction evidence="4">
        <text>5'-deoxyadenosine + H2O + H(+) = 5'-deoxyinosine + NH4(+)</text>
        <dbReference type="Rhea" id="RHEA:42892"/>
        <dbReference type="ChEBI" id="CHEBI:15377"/>
        <dbReference type="ChEBI" id="CHEBI:15378"/>
        <dbReference type="ChEBI" id="CHEBI:17319"/>
        <dbReference type="ChEBI" id="CHEBI:28938"/>
        <dbReference type="ChEBI" id="CHEBI:82775"/>
        <dbReference type="EC" id="3.5.4.41"/>
    </reaction>
</comment>
<dbReference type="EC" id="3.5.4.28" evidence="4"/>
<comment type="subunit">
    <text evidence="4">Homotetramer.</text>
</comment>
<name>A0A9E4ZEL9_9EURY</name>
<evidence type="ECO:0000259" key="5">
    <source>
        <dbReference type="Pfam" id="PF01979"/>
    </source>
</evidence>
<dbReference type="GO" id="GO:0090613">
    <property type="term" value="F:5'-deoxyadenosine deaminase activity"/>
    <property type="evidence" value="ECO:0007669"/>
    <property type="project" value="UniProtKB-UniRule"/>
</dbReference>
<comment type="similarity">
    <text evidence="4">Belongs to the metallo-dependent hydrolases superfamily. MTA/SAH deaminase family.</text>
</comment>
<feature type="binding site" evidence="4">
    <location>
        <position position="65"/>
    </location>
    <ligand>
        <name>Zn(2+)</name>
        <dbReference type="ChEBI" id="CHEBI:29105"/>
    </ligand>
</feature>
<comment type="catalytic activity">
    <reaction evidence="4">
        <text>S-adenosyl-L-homocysteine + H2O + H(+) = S-inosyl-L-homocysteine + NH4(+)</text>
        <dbReference type="Rhea" id="RHEA:20716"/>
        <dbReference type="ChEBI" id="CHEBI:15377"/>
        <dbReference type="ChEBI" id="CHEBI:15378"/>
        <dbReference type="ChEBI" id="CHEBI:28938"/>
        <dbReference type="ChEBI" id="CHEBI:57856"/>
        <dbReference type="ChEBI" id="CHEBI:57985"/>
        <dbReference type="EC" id="3.5.4.28"/>
    </reaction>
</comment>
<dbReference type="Gene3D" id="2.30.40.10">
    <property type="entry name" value="Urease, subunit C, domain 1"/>
    <property type="match status" value="1"/>
</dbReference>
<dbReference type="SUPFAM" id="SSF51556">
    <property type="entry name" value="Metallo-dependent hydrolases"/>
    <property type="match status" value="1"/>
</dbReference>
<protein>
    <recommendedName>
        <fullName evidence="4">5'-deoxyadenosine deaminase</fullName>
        <shortName evidence="4">5'-dA deaminase</shortName>
        <ecNumber evidence="4">3.5.4.41</ecNumber>
    </recommendedName>
    <alternativeName>
        <fullName evidence="4">5'-methylthioadenosine deaminase</fullName>
        <shortName evidence="4">MTA deaminase</shortName>
        <ecNumber evidence="4">3.5.4.31</ecNumber>
    </alternativeName>
    <alternativeName>
        <fullName evidence="4">Adenosine deaminase</fullName>
        <ecNumber evidence="4">3.5.4.4</ecNumber>
    </alternativeName>
    <alternativeName>
        <fullName evidence="4">S-adenosylhomocysteine deaminase</fullName>
        <shortName evidence="4">SAH deaminase</shortName>
        <ecNumber evidence="4">3.5.4.28</ecNumber>
    </alternativeName>
</protein>
<dbReference type="GO" id="GO:0050270">
    <property type="term" value="F:S-adenosylhomocysteine deaminase activity"/>
    <property type="evidence" value="ECO:0007669"/>
    <property type="project" value="UniProtKB-EC"/>
</dbReference>
<comment type="catalytic activity">
    <reaction evidence="4">
        <text>adenosine + H2O + H(+) = inosine + NH4(+)</text>
        <dbReference type="Rhea" id="RHEA:24408"/>
        <dbReference type="ChEBI" id="CHEBI:15377"/>
        <dbReference type="ChEBI" id="CHEBI:15378"/>
        <dbReference type="ChEBI" id="CHEBI:16335"/>
        <dbReference type="ChEBI" id="CHEBI:17596"/>
        <dbReference type="ChEBI" id="CHEBI:28938"/>
        <dbReference type="EC" id="3.5.4.4"/>
    </reaction>
</comment>
<evidence type="ECO:0000256" key="4">
    <source>
        <dbReference type="HAMAP-Rule" id="MF_01281"/>
    </source>
</evidence>
<dbReference type="GO" id="GO:0004000">
    <property type="term" value="F:adenosine deaminase activity"/>
    <property type="evidence" value="ECO:0007669"/>
    <property type="project" value="UniProtKB-UniRule"/>
</dbReference>
<dbReference type="InterPro" id="IPR011059">
    <property type="entry name" value="Metal-dep_hydrolase_composite"/>
</dbReference>
<dbReference type="SUPFAM" id="SSF51338">
    <property type="entry name" value="Composite domain of metallo-dependent hydrolases"/>
    <property type="match status" value="1"/>
</dbReference>
<feature type="binding site" evidence="4">
    <location>
        <position position="63"/>
    </location>
    <ligand>
        <name>Zn(2+)</name>
        <dbReference type="ChEBI" id="CHEBI:29105"/>
    </ligand>
</feature>
<dbReference type="EMBL" id="JAGSOI010000016">
    <property type="protein sequence ID" value="MCM1986490.1"/>
    <property type="molecule type" value="Genomic_DNA"/>
</dbReference>
<dbReference type="InterPro" id="IPR032466">
    <property type="entry name" value="Metal_Hydrolase"/>
</dbReference>
<comment type="pathway">
    <text evidence="4">Amino-acid biosynthesis; S-adenosyl-L-methionine biosynthesis.</text>
</comment>
<feature type="domain" description="Amidohydrolase-related" evidence="5">
    <location>
        <begin position="54"/>
        <end position="400"/>
    </location>
</feature>
<feature type="binding site" evidence="4">
    <location>
        <position position="214"/>
    </location>
    <ligand>
        <name>substrate</name>
    </ligand>
</feature>
<feature type="binding site" evidence="4">
    <location>
        <position position="299"/>
    </location>
    <ligand>
        <name>Zn(2+)</name>
        <dbReference type="ChEBI" id="CHEBI:29105"/>
    </ligand>
</feature>
<comment type="caution">
    <text evidence="4">Lacks conserved residue(s) required for the propagation of feature annotation.</text>
</comment>
<dbReference type="NCBIfam" id="NF004701">
    <property type="entry name" value="PRK06038.1"/>
    <property type="match status" value="1"/>
</dbReference>
<dbReference type="FunFam" id="3.20.20.140:FF:000014">
    <property type="entry name" value="5-methylthioadenosine/S-adenosylhomocysteine deaminase"/>
    <property type="match status" value="1"/>
</dbReference>
<dbReference type="EC" id="3.5.4.4" evidence="4"/>
<dbReference type="PANTHER" id="PTHR43794">
    <property type="entry name" value="AMINOHYDROLASE SSNA-RELATED"/>
    <property type="match status" value="1"/>
</dbReference>
<keyword evidence="1 4" id="KW-0479">Metal-binding</keyword>
<dbReference type="Proteomes" id="UP001056766">
    <property type="component" value="Unassembled WGS sequence"/>
</dbReference>
<evidence type="ECO:0000256" key="2">
    <source>
        <dbReference type="ARBA" id="ARBA00022801"/>
    </source>
</evidence>
<dbReference type="PANTHER" id="PTHR43794:SF11">
    <property type="entry name" value="AMIDOHYDROLASE-RELATED DOMAIN-CONTAINING PROTEIN"/>
    <property type="match status" value="1"/>
</dbReference>
<keyword evidence="2 4" id="KW-0378">Hydrolase</keyword>
<dbReference type="InterPro" id="IPR006680">
    <property type="entry name" value="Amidohydro-rel"/>
</dbReference>
<reference evidence="6" key="1">
    <citation type="journal article" date="2021" name="mSystems">
        <title>Bacteria and Archaea Synergistically Convert Glycine Betaine to Biogenic Methane in the Formosa Cold Seep of the South China Sea.</title>
        <authorList>
            <person name="Li L."/>
            <person name="Zhang W."/>
            <person name="Zhang S."/>
            <person name="Song L."/>
            <person name="Sun Q."/>
            <person name="Zhang H."/>
            <person name="Xiang H."/>
            <person name="Dong X."/>
        </authorList>
    </citation>
    <scope>NUCLEOTIDE SEQUENCE</scope>
    <source>
        <strain evidence="6">LLY</strain>
    </source>
</reference>